<dbReference type="InterPro" id="IPR036236">
    <property type="entry name" value="Znf_C2H2_sf"/>
</dbReference>
<name>A0A433DBC9_9FUNG</name>
<dbReference type="EMBL" id="RBNI01003669">
    <property type="protein sequence ID" value="RUP48143.1"/>
    <property type="molecule type" value="Genomic_DNA"/>
</dbReference>
<proteinExistence type="predicted"/>
<dbReference type="Gene3D" id="3.30.160.60">
    <property type="entry name" value="Classic Zinc Finger"/>
    <property type="match status" value="1"/>
</dbReference>
<evidence type="ECO:0000313" key="1">
    <source>
        <dbReference type="EMBL" id="RUP48143.1"/>
    </source>
</evidence>
<dbReference type="Proteomes" id="UP000268093">
    <property type="component" value="Unassembled WGS sequence"/>
</dbReference>
<comment type="caution">
    <text evidence="1">The sequence shown here is derived from an EMBL/GenBank/DDBJ whole genome shotgun (WGS) entry which is preliminary data.</text>
</comment>
<dbReference type="SUPFAM" id="SSF57667">
    <property type="entry name" value="beta-beta-alpha zinc fingers"/>
    <property type="match status" value="1"/>
</dbReference>
<evidence type="ECO:0000313" key="2">
    <source>
        <dbReference type="Proteomes" id="UP000268093"/>
    </source>
</evidence>
<sequence length="161" mass="17222">MRRSKLTSGNVFDQERTCNVCSVKYNDDRAFETHLAGWAHRRRLASQQGGASVTNGPCSDPATTVRLSREVKSTEQQARTTHLPPLYPLLPGQAANTLDSAATAIIVPAAASAVNLVPPTNLPSATIPPSVTTAAFDPPGPAATKRYQPTSNIRFSHPFTE</sequence>
<evidence type="ECO:0008006" key="3">
    <source>
        <dbReference type="Google" id="ProtNLM"/>
    </source>
</evidence>
<reference evidence="1 2" key="1">
    <citation type="journal article" date="2018" name="New Phytol.">
        <title>Phylogenomics of Endogonaceae and evolution of mycorrhizas within Mucoromycota.</title>
        <authorList>
            <person name="Chang Y."/>
            <person name="Desiro A."/>
            <person name="Na H."/>
            <person name="Sandor L."/>
            <person name="Lipzen A."/>
            <person name="Clum A."/>
            <person name="Barry K."/>
            <person name="Grigoriev I.V."/>
            <person name="Martin F.M."/>
            <person name="Stajich J.E."/>
            <person name="Smith M.E."/>
            <person name="Bonito G."/>
            <person name="Spatafora J.W."/>
        </authorList>
    </citation>
    <scope>NUCLEOTIDE SEQUENCE [LARGE SCALE GENOMIC DNA]</scope>
    <source>
        <strain evidence="1 2">GMNB39</strain>
    </source>
</reference>
<dbReference type="AlphaFoldDB" id="A0A433DBC9"/>
<keyword evidence="2" id="KW-1185">Reference proteome</keyword>
<gene>
    <name evidence="1" type="ORF">BC936DRAFT_144911</name>
</gene>
<accession>A0A433DBC9</accession>
<protein>
    <recommendedName>
        <fullName evidence="3">C2H2-type domain-containing protein</fullName>
    </recommendedName>
</protein>
<organism evidence="1 2">
    <name type="scientific">Jimgerdemannia flammicorona</name>
    <dbReference type="NCBI Taxonomy" id="994334"/>
    <lineage>
        <taxon>Eukaryota</taxon>
        <taxon>Fungi</taxon>
        <taxon>Fungi incertae sedis</taxon>
        <taxon>Mucoromycota</taxon>
        <taxon>Mucoromycotina</taxon>
        <taxon>Endogonomycetes</taxon>
        <taxon>Endogonales</taxon>
        <taxon>Endogonaceae</taxon>
        <taxon>Jimgerdemannia</taxon>
    </lineage>
</organism>